<name>A0A1F6CND6_HANXR</name>
<feature type="transmembrane region" description="Helical" evidence="1">
    <location>
        <begin position="177"/>
        <end position="200"/>
    </location>
</feature>
<dbReference type="Proteomes" id="UP000178606">
    <property type="component" value="Unassembled WGS sequence"/>
</dbReference>
<gene>
    <name evidence="2" type="ORF">A3F84_17830</name>
</gene>
<feature type="transmembrane region" description="Helical" evidence="1">
    <location>
        <begin position="6"/>
        <end position="24"/>
    </location>
</feature>
<keyword evidence="1" id="KW-0472">Membrane</keyword>
<protein>
    <submittedName>
        <fullName evidence="2">Uncharacterized protein</fullName>
    </submittedName>
</protein>
<evidence type="ECO:0000313" key="2">
    <source>
        <dbReference type="EMBL" id="OGG50521.1"/>
    </source>
</evidence>
<proteinExistence type="predicted"/>
<accession>A0A1F6CND6</accession>
<dbReference type="EMBL" id="MFKF01000207">
    <property type="protein sequence ID" value="OGG50521.1"/>
    <property type="molecule type" value="Genomic_DNA"/>
</dbReference>
<feature type="transmembrane region" description="Helical" evidence="1">
    <location>
        <begin position="147"/>
        <end position="165"/>
    </location>
</feature>
<evidence type="ECO:0000256" key="1">
    <source>
        <dbReference type="SAM" id="Phobius"/>
    </source>
</evidence>
<keyword evidence="1" id="KW-1133">Transmembrane helix</keyword>
<organism evidence="2 3">
    <name type="scientific">Handelsmanbacteria sp. (strain RIFCSPLOWO2_12_FULL_64_10)</name>
    <dbReference type="NCBI Taxonomy" id="1817868"/>
    <lineage>
        <taxon>Bacteria</taxon>
        <taxon>Candidatus Handelsmaniibacteriota</taxon>
    </lineage>
</organism>
<comment type="caution">
    <text evidence="2">The sequence shown here is derived from an EMBL/GenBank/DDBJ whole genome shotgun (WGS) entry which is preliminary data.</text>
</comment>
<evidence type="ECO:0000313" key="3">
    <source>
        <dbReference type="Proteomes" id="UP000178606"/>
    </source>
</evidence>
<sequence length="218" mass="24380">MKGDWTGFGIIVAAGLTLAMYSFLYRDNPMFKFAEHLYVGVVAAYQLAQYWYNNILTDVYNPLFRPEPGRGVAWEVVVPTFLGLMMLTRFIPQISWLSRISFAFVVGVGAGLDIPRRIASFVLQQIEPTLKPVWTASAGFTLASLDTFLILAGVVSVLVYFSFSVEHKGAVGAVSRVGIWFLMISFGASFGYTIMARLSLLIGRMTFLLRDWLHVQIQ</sequence>
<dbReference type="AlphaFoldDB" id="A0A1F6CND6"/>
<reference evidence="2 3" key="1">
    <citation type="journal article" date="2016" name="Nat. Commun.">
        <title>Thousands of microbial genomes shed light on interconnected biogeochemical processes in an aquifer system.</title>
        <authorList>
            <person name="Anantharaman K."/>
            <person name="Brown C.T."/>
            <person name="Hug L.A."/>
            <person name="Sharon I."/>
            <person name="Castelle C.J."/>
            <person name="Probst A.J."/>
            <person name="Thomas B.C."/>
            <person name="Singh A."/>
            <person name="Wilkins M.J."/>
            <person name="Karaoz U."/>
            <person name="Brodie E.L."/>
            <person name="Williams K.H."/>
            <person name="Hubbard S.S."/>
            <person name="Banfield J.F."/>
        </authorList>
    </citation>
    <scope>NUCLEOTIDE SEQUENCE [LARGE SCALE GENOMIC DNA]</scope>
    <source>
        <strain evidence="3">RIFCSPLOWO2_12_FULL_64_10</strain>
    </source>
</reference>
<keyword evidence="1" id="KW-0812">Transmembrane</keyword>